<dbReference type="Gene3D" id="3.40.50.1820">
    <property type="entry name" value="alpha/beta hydrolase"/>
    <property type="match status" value="1"/>
</dbReference>
<keyword evidence="3" id="KW-0732">Signal</keyword>
<organism evidence="5 6">
    <name type="scientific">Linnemannia gamsii</name>
    <dbReference type="NCBI Taxonomy" id="64522"/>
    <lineage>
        <taxon>Eukaryota</taxon>
        <taxon>Fungi</taxon>
        <taxon>Fungi incertae sedis</taxon>
        <taxon>Mucoromycota</taxon>
        <taxon>Mortierellomycotina</taxon>
        <taxon>Mortierellomycetes</taxon>
        <taxon>Mortierellales</taxon>
        <taxon>Mortierellaceae</taxon>
        <taxon>Linnemannia</taxon>
    </lineage>
</organism>
<protein>
    <recommendedName>
        <fullName evidence="4">Carboxylesterase type B domain-containing protein</fullName>
    </recommendedName>
</protein>
<evidence type="ECO:0000256" key="3">
    <source>
        <dbReference type="SAM" id="SignalP"/>
    </source>
</evidence>
<feature type="domain" description="Carboxylesterase type B" evidence="4">
    <location>
        <begin position="200"/>
        <end position="711"/>
    </location>
</feature>
<feature type="chain" id="PRO_5045631438" description="Carboxylesterase type B domain-containing protein" evidence="3">
    <location>
        <begin position="20"/>
        <end position="747"/>
    </location>
</feature>
<comment type="similarity">
    <text evidence="1">Belongs to the type-B carboxylesterase/lipase family.</text>
</comment>
<keyword evidence="2" id="KW-0378">Hydrolase</keyword>
<evidence type="ECO:0000313" key="5">
    <source>
        <dbReference type="EMBL" id="KAG0288050.1"/>
    </source>
</evidence>
<accession>A0ABQ7JZQ3</accession>
<gene>
    <name evidence="5" type="ORF">BGZ96_008106</name>
</gene>
<dbReference type="SUPFAM" id="SSF53474">
    <property type="entry name" value="alpha/beta-Hydrolases"/>
    <property type="match status" value="1"/>
</dbReference>
<evidence type="ECO:0000256" key="2">
    <source>
        <dbReference type="ARBA" id="ARBA00022801"/>
    </source>
</evidence>
<name>A0ABQ7JZQ3_9FUNG</name>
<evidence type="ECO:0000313" key="6">
    <source>
        <dbReference type="Proteomes" id="UP001194696"/>
    </source>
</evidence>
<keyword evidence="6" id="KW-1185">Reference proteome</keyword>
<comment type="caution">
    <text evidence="5">The sequence shown here is derived from an EMBL/GenBank/DDBJ whole genome shotgun (WGS) entry which is preliminary data.</text>
</comment>
<dbReference type="EMBL" id="JAAAIM010000438">
    <property type="protein sequence ID" value="KAG0288050.1"/>
    <property type="molecule type" value="Genomic_DNA"/>
</dbReference>
<dbReference type="InterPro" id="IPR002018">
    <property type="entry name" value="CarbesteraseB"/>
</dbReference>
<dbReference type="PANTHER" id="PTHR45570">
    <property type="entry name" value="CARBOXYLIC ESTER HYDROLASE"/>
    <property type="match status" value="1"/>
</dbReference>
<proteinExistence type="inferred from homology"/>
<dbReference type="PANTHER" id="PTHR45570:SF2">
    <property type="entry name" value="ACETYLCHOLINESTERASE 1-LIKE"/>
    <property type="match status" value="1"/>
</dbReference>
<sequence length="747" mass="81970">MPTGKIILLATCYAAATLSYHPTTASPLSSQLYSPNISTSSSVNVIGLVNNTPAAKDISGIHLLLENNVDSSTPKNPVILLSKPRTYKDSKSACTLLGENLAPSNTPGLQHLLNTTPVAANEVKNFSRYWINNDSERNSTCTVFDRKSGRTLELSCSTKLPSLCTNSLARTQVGANNDKSKQIKVKTPRAGTWQDYRDQNQFRFLGIPYAESPTGKLRFQKPMRLNQRKYGGSNKVNDATKYGFVCTQLPLGLKLTKEQWNFFLGANQSEDCLHLNVFTPSLKDSRSKGLPVMVYIHGGGYFAFASSTPIYEPGNLVSRGGVVVVSFNYRMSVLGLFENTPVIPRSKAPGNLATRDQIAALHWVRDNIAAFGGDPKQVTIFGQSAGGWSMRGLLSAPTAFGLYKNVISQSDPIGIPLSNPKFAGTISDLTMQNLGCKSSDLACAQSKTTDEITKAQLKGLDVFMRRPENSWVQTAAIFRPSVDKSLIPADFAELVRVGKYNKKVNILWGSTRDEAGAFVPQVLPNMIPLANEDAEIARRIANNRTRGFIRSPHYKTNVSDPDTVRDTFGSAMTDYYWTCPIQVMSRGVTVQKSRVYTYIMDHGRGSDAAFEKGLVGYCTGRVCHGDDNIPTFGSGDALPGVEQTGDDARFSRQVIDRFTTFAKTGNPNPSNKKAANSNLDAAFQNPDVMNVWWPKYDERSNPVFLFNVPNSTVVRDADGAKCEWTAKNIEFDYQLHGPTGNFVPVFP</sequence>
<evidence type="ECO:0000259" key="4">
    <source>
        <dbReference type="Pfam" id="PF00135"/>
    </source>
</evidence>
<dbReference type="InterPro" id="IPR029058">
    <property type="entry name" value="AB_hydrolase_fold"/>
</dbReference>
<reference evidence="5 6" key="1">
    <citation type="journal article" date="2020" name="Fungal Divers.">
        <title>Resolving the Mortierellaceae phylogeny through synthesis of multi-gene phylogenetics and phylogenomics.</title>
        <authorList>
            <person name="Vandepol N."/>
            <person name="Liber J."/>
            <person name="Desiro A."/>
            <person name="Na H."/>
            <person name="Kennedy M."/>
            <person name="Barry K."/>
            <person name="Grigoriev I.V."/>
            <person name="Miller A.N."/>
            <person name="O'Donnell K."/>
            <person name="Stajich J.E."/>
            <person name="Bonito G."/>
        </authorList>
    </citation>
    <scope>NUCLEOTIDE SEQUENCE [LARGE SCALE GENOMIC DNA]</scope>
    <source>
        <strain evidence="5 6">AD045</strain>
    </source>
</reference>
<dbReference type="Pfam" id="PF00135">
    <property type="entry name" value="COesterase"/>
    <property type="match status" value="1"/>
</dbReference>
<dbReference type="InterPro" id="IPR019826">
    <property type="entry name" value="Carboxylesterase_B_AS"/>
</dbReference>
<evidence type="ECO:0000256" key="1">
    <source>
        <dbReference type="ARBA" id="ARBA00005964"/>
    </source>
</evidence>
<feature type="signal peptide" evidence="3">
    <location>
        <begin position="1"/>
        <end position="19"/>
    </location>
</feature>
<dbReference type="Proteomes" id="UP001194696">
    <property type="component" value="Unassembled WGS sequence"/>
</dbReference>
<dbReference type="PROSITE" id="PS00122">
    <property type="entry name" value="CARBOXYLESTERASE_B_1"/>
    <property type="match status" value="1"/>
</dbReference>